<dbReference type="InterPro" id="IPR036610">
    <property type="entry name" value="PEBP-like_sf"/>
</dbReference>
<evidence type="ECO:0008006" key="2">
    <source>
        <dbReference type="Google" id="ProtNLM"/>
    </source>
</evidence>
<feature type="non-terminal residue" evidence="1">
    <location>
        <position position="1"/>
    </location>
</feature>
<reference evidence="1" key="1">
    <citation type="journal article" date="2014" name="Front. Microbiol.">
        <title>High frequency of phylogenetically diverse reductive dehalogenase-homologous genes in deep subseafloor sedimentary metagenomes.</title>
        <authorList>
            <person name="Kawai M."/>
            <person name="Futagami T."/>
            <person name="Toyoda A."/>
            <person name="Takaki Y."/>
            <person name="Nishi S."/>
            <person name="Hori S."/>
            <person name="Arai W."/>
            <person name="Tsubouchi T."/>
            <person name="Morono Y."/>
            <person name="Uchiyama I."/>
            <person name="Ito T."/>
            <person name="Fujiyama A."/>
            <person name="Inagaki F."/>
            <person name="Takami H."/>
        </authorList>
    </citation>
    <scope>NUCLEOTIDE SEQUENCE</scope>
    <source>
        <strain evidence="1">Expedition CK06-06</strain>
    </source>
</reference>
<sequence>LAFVLSSTAFQEGEDIPVKYSCDGQDVSPALSWSGVPQGTQTFVLILDDPDAPGGAFTHWVLFNIPADTLDLSEGIPAQAQLADGARQGINDFGQIGYGGPCPPIGSRHQYRFTIYAIDKSLDLMSGATKQQVLDAIQGYILSQAQLTGMYQR</sequence>
<gene>
    <name evidence="1" type="ORF">S06H3_44064</name>
</gene>
<dbReference type="AlphaFoldDB" id="X1MY19"/>
<name>X1MY19_9ZZZZ</name>
<protein>
    <recommendedName>
        <fullName evidence="2">YbhB/YbcL family Raf kinase inhibitor-like protein</fullName>
    </recommendedName>
</protein>
<dbReference type="EMBL" id="BARV01027377">
    <property type="protein sequence ID" value="GAI36602.1"/>
    <property type="molecule type" value="Genomic_DNA"/>
</dbReference>
<dbReference type="NCBIfam" id="TIGR00481">
    <property type="entry name" value="YbhB/YbcL family Raf kinase inhibitor-like protein"/>
    <property type="match status" value="1"/>
</dbReference>
<evidence type="ECO:0000313" key="1">
    <source>
        <dbReference type="EMBL" id="GAI36602.1"/>
    </source>
</evidence>
<proteinExistence type="predicted"/>
<dbReference type="PANTHER" id="PTHR30289:SF1">
    <property type="entry name" value="PEBP (PHOSPHATIDYLETHANOLAMINE-BINDING PROTEIN) FAMILY PROTEIN"/>
    <property type="match status" value="1"/>
</dbReference>
<dbReference type="PANTHER" id="PTHR30289">
    <property type="entry name" value="UNCHARACTERIZED PROTEIN YBCL-RELATED"/>
    <property type="match status" value="1"/>
</dbReference>
<dbReference type="Gene3D" id="3.90.280.10">
    <property type="entry name" value="PEBP-like"/>
    <property type="match status" value="1"/>
</dbReference>
<dbReference type="Pfam" id="PF01161">
    <property type="entry name" value="PBP"/>
    <property type="match status" value="1"/>
</dbReference>
<dbReference type="InterPro" id="IPR005247">
    <property type="entry name" value="YbhB_YbcL/LppC-like"/>
</dbReference>
<organism evidence="1">
    <name type="scientific">marine sediment metagenome</name>
    <dbReference type="NCBI Taxonomy" id="412755"/>
    <lineage>
        <taxon>unclassified sequences</taxon>
        <taxon>metagenomes</taxon>
        <taxon>ecological metagenomes</taxon>
    </lineage>
</organism>
<dbReference type="InterPro" id="IPR008914">
    <property type="entry name" value="PEBP"/>
</dbReference>
<dbReference type="SUPFAM" id="SSF49777">
    <property type="entry name" value="PEBP-like"/>
    <property type="match status" value="1"/>
</dbReference>
<comment type="caution">
    <text evidence="1">The sequence shown here is derived from an EMBL/GenBank/DDBJ whole genome shotgun (WGS) entry which is preliminary data.</text>
</comment>
<accession>X1MY19</accession>
<dbReference type="CDD" id="cd00865">
    <property type="entry name" value="PEBP_bact_arch"/>
    <property type="match status" value="1"/>
</dbReference>